<dbReference type="InterPro" id="IPR023772">
    <property type="entry name" value="DNA-bd_HTH_TetR-type_CS"/>
</dbReference>
<dbReference type="PRINTS" id="PR00455">
    <property type="entry name" value="HTHTETR"/>
</dbReference>
<dbReference type="PANTHER" id="PTHR47506">
    <property type="entry name" value="TRANSCRIPTIONAL REGULATORY PROTEIN"/>
    <property type="match status" value="1"/>
</dbReference>
<dbReference type="KEGG" id="hbh:E4T21_09585"/>
<feature type="domain" description="HTH tetR-type" evidence="5">
    <location>
        <begin position="9"/>
        <end position="69"/>
    </location>
</feature>
<gene>
    <name evidence="6" type="ORF">E4T21_09585</name>
</gene>
<dbReference type="InterPro" id="IPR001647">
    <property type="entry name" value="HTH_TetR"/>
</dbReference>
<dbReference type="Pfam" id="PF00440">
    <property type="entry name" value="TetR_N"/>
    <property type="match status" value="1"/>
</dbReference>
<dbReference type="AlphaFoldDB" id="A0A5C1NEX3"/>
<proteinExistence type="predicted"/>
<evidence type="ECO:0000259" key="5">
    <source>
        <dbReference type="PROSITE" id="PS50977"/>
    </source>
</evidence>
<dbReference type="PROSITE" id="PS01081">
    <property type="entry name" value="HTH_TETR_1"/>
    <property type="match status" value="1"/>
</dbReference>
<evidence type="ECO:0000256" key="4">
    <source>
        <dbReference type="PROSITE-ProRule" id="PRU00335"/>
    </source>
</evidence>
<keyword evidence="3" id="KW-0804">Transcription</keyword>
<dbReference type="RefSeq" id="WP_149284785.1">
    <property type="nucleotide sequence ID" value="NZ_CP038437.2"/>
</dbReference>
<evidence type="ECO:0000256" key="3">
    <source>
        <dbReference type="ARBA" id="ARBA00023163"/>
    </source>
</evidence>
<dbReference type="Proteomes" id="UP000324285">
    <property type="component" value="Chromosome"/>
</dbReference>
<protein>
    <submittedName>
        <fullName evidence="6">TetR/AcrR family transcriptional regulator</fullName>
    </submittedName>
</protein>
<keyword evidence="2 4" id="KW-0238">DNA-binding</keyword>
<dbReference type="SUPFAM" id="SSF48498">
    <property type="entry name" value="Tetracyclin repressor-like, C-terminal domain"/>
    <property type="match status" value="1"/>
</dbReference>
<accession>A0A5C1NEX3</accession>
<name>A0A5C1NEX3_9GAMM</name>
<dbReference type="GO" id="GO:0003677">
    <property type="term" value="F:DNA binding"/>
    <property type="evidence" value="ECO:0007669"/>
    <property type="project" value="UniProtKB-UniRule"/>
</dbReference>
<dbReference type="SUPFAM" id="SSF46689">
    <property type="entry name" value="Homeodomain-like"/>
    <property type="match status" value="1"/>
</dbReference>
<reference evidence="6" key="1">
    <citation type="submission" date="2021-02" db="EMBL/GenBank/DDBJ databases">
        <title>Strain Y2R2, a novel species of the genus Halomonas.</title>
        <authorList>
            <person name="Huang H."/>
        </authorList>
    </citation>
    <scope>NUCLEOTIDE SEQUENCE</scope>
    <source>
        <strain evidence="6">Y2R2</strain>
    </source>
</reference>
<keyword evidence="7" id="KW-1185">Reference proteome</keyword>
<dbReference type="OrthoDB" id="270177at2"/>
<dbReference type="InterPro" id="IPR036271">
    <property type="entry name" value="Tet_transcr_reg_TetR-rel_C_sf"/>
</dbReference>
<feature type="DNA-binding region" description="H-T-H motif" evidence="4">
    <location>
        <begin position="32"/>
        <end position="51"/>
    </location>
</feature>
<evidence type="ECO:0000256" key="1">
    <source>
        <dbReference type="ARBA" id="ARBA00023015"/>
    </source>
</evidence>
<dbReference type="Gene3D" id="1.10.357.10">
    <property type="entry name" value="Tetracycline Repressor, domain 2"/>
    <property type="match status" value="1"/>
</dbReference>
<evidence type="ECO:0000313" key="7">
    <source>
        <dbReference type="Proteomes" id="UP000324285"/>
    </source>
</evidence>
<dbReference type="EMBL" id="CP038437">
    <property type="protein sequence ID" value="QEM81774.1"/>
    <property type="molecule type" value="Genomic_DNA"/>
</dbReference>
<evidence type="ECO:0000256" key="2">
    <source>
        <dbReference type="ARBA" id="ARBA00023125"/>
    </source>
</evidence>
<dbReference type="Pfam" id="PF16925">
    <property type="entry name" value="TetR_C_13"/>
    <property type="match status" value="1"/>
</dbReference>
<dbReference type="InterPro" id="IPR011075">
    <property type="entry name" value="TetR_C"/>
</dbReference>
<dbReference type="PANTHER" id="PTHR47506:SF1">
    <property type="entry name" value="HTH-TYPE TRANSCRIPTIONAL REGULATOR YJDC"/>
    <property type="match status" value="1"/>
</dbReference>
<dbReference type="InterPro" id="IPR009057">
    <property type="entry name" value="Homeodomain-like_sf"/>
</dbReference>
<sequence>MAPRGRPRTFDRQKALQQAMEVFWERGFDNASMSELTRAMGINSPSLYAAFGSKEALFREAVQLYMSAGGGGIWGPLDSIDCARDAISHVLHATALTFSQHSPSRGCLIVLASPQSQGGNPEIGEELEQHRNHNRCAIEQRLQRAVKEGELAASMDCRAIANYYATVQHGMSILARDGATRQELLDVANCAMAAWASLTGGPGVCHNKE</sequence>
<keyword evidence="1" id="KW-0805">Transcription regulation</keyword>
<organism evidence="6 7">
    <name type="scientific">Halomonas binhaiensis</name>
    <dbReference type="NCBI Taxonomy" id="2562282"/>
    <lineage>
        <taxon>Bacteria</taxon>
        <taxon>Pseudomonadati</taxon>
        <taxon>Pseudomonadota</taxon>
        <taxon>Gammaproteobacteria</taxon>
        <taxon>Oceanospirillales</taxon>
        <taxon>Halomonadaceae</taxon>
        <taxon>Halomonas</taxon>
    </lineage>
</organism>
<dbReference type="Gene3D" id="1.10.10.60">
    <property type="entry name" value="Homeodomain-like"/>
    <property type="match status" value="1"/>
</dbReference>
<dbReference type="PROSITE" id="PS50977">
    <property type="entry name" value="HTH_TETR_2"/>
    <property type="match status" value="1"/>
</dbReference>
<evidence type="ECO:0000313" key="6">
    <source>
        <dbReference type="EMBL" id="QEM81774.1"/>
    </source>
</evidence>